<gene>
    <name evidence="1" type="ORF">FHS27_000563</name>
</gene>
<comment type="caution">
    <text evidence="1">The sequence shown here is derived from an EMBL/GenBank/DDBJ whole genome shotgun (WGS) entry which is preliminary data.</text>
</comment>
<reference evidence="1 2" key="1">
    <citation type="submission" date="2020-08" db="EMBL/GenBank/DDBJ databases">
        <title>Genomic Encyclopedia of Type Strains, Phase III (KMG-III): the genomes of soil and plant-associated and newly described type strains.</title>
        <authorList>
            <person name="Whitman W."/>
        </authorList>
    </citation>
    <scope>NUCLEOTIDE SEQUENCE [LARGE SCALE GENOMIC DNA]</scope>
    <source>
        <strain evidence="1 2">CECT 8075</strain>
    </source>
</reference>
<name>A0A7W5DUH4_9BACT</name>
<dbReference type="EMBL" id="JACHXU010000002">
    <property type="protein sequence ID" value="MBB3204796.1"/>
    <property type="molecule type" value="Genomic_DNA"/>
</dbReference>
<evidence type="ECO:0000313" key="2">
    <source>
        <dbReference type="Proteomes" id="UP000536179"/>
    </source>
</evidence>
<accession>A0A7W5DUH4</accession>
<dbReference type="AlphaFoldDB" id="A0A7W5DUH4"/>
<dbReference type="RefSeq" id="WP_246419033.1">
    <property type="nucleotide sequence ID" value="NZ_JACHXU010000002.1"/>
</dbReference>
<sequence>MSFIPLESLASVQTFNGQRFLNLCGKDSGRLDVWAQILHGKEITPSLTASYPFIPEVH</sequence>
<protein>
    <submittedName>
        <fullName evidence="1">Uncharacterized protein</fullName>
    </submittedName>
</protein>
<keyword evidence="2" id="KW-1185">Reference proteome</keyword>
<organism evidence="1 2">
    <name type="scientific">Aporhodopirellula rubra</name>
    <dbReference type="NCBI Taxonomy" id="980271"/>
    <lineage>
        <taxon>Bacteria</taxon>
        <taxon>Pseudomonadati</taxon>
        <taxon>Planctomycetota</taxon>
        <taxon>Planctomycetia</taxon>
        <taxon>Pirellulales</taxon>
        <taxon>Pirellulaceae</taxon>
        <taxon>Aporhodopirellula</taxon>
    </lineage>
</organism>
<dbReference type="Proteomes" id="UP000536179">
    <property type="component" value="Unassembled WGS sequence"/>
</dbReference>
<evidence type="ECO:0000313" key="1">
    <source>
        <dbReference type="EMBL" id="MBB3204796.1"/>
    </source>
</evidence>
<proteinExistence type="predicted"/>